<dbReference type="AlphaFoldDB" id="A0AB33J0R6"/>
<keyword evidence="3 6" id="KW-0812">Transmembrane</keyword>
<evidence type="ECO:0000256" key="6">
    <source>
        <dbReference type="RuleBase" id="RU363058"/>
    </source>
</evidence>
<dbReference type="GO" id="GO:0016020">
    <property type="term" value="C:membrane"/>
    <property type="evidence" value="ECO:0007669"/>
    <property type="project" value="UniProtKB-SubCell"/>
</dbReference>
<sequence>MELIYLIIIVFLFLLASFDLWVGVSNDAVNFLNSAVGARVARYRTIMIVASLGVLAGALLSNGMMDIARHGIMNPSNFTFHEVMVILLAVMVTDVVILDMFNSLGLPTSTTVSMVFELLGGTFLMAMLKMAHGSELQIFDLMNTEKALTVIIAIFVSVAIAFVFGYIVQWVSRLIFTFKYKENLRYTVAIFGGIAVTALSYFVFAKGLGGAWFIDKSVVNFIDTHIQTLLIGVFVGSTVVMEILHLCKVNIFRFIILAGTFALAMAFAGNDLVNFIGVPLAGLSSFQDYMAHGGGANDSFMMESLQGSAKTPMLYLSIAAFIMIFSMVTSKKARNVIKTSVDLSRQDEGDEMFGTSRAARSIARLTQNYSENMERVIPQPVRRWIDGRFDNQGVTLAPGVAFDEVRASVNLVLAALLIIIGTNLKLPLSTTYVTFMVAMSSSLADRAWGRESAVFRITGMLSVIGGWFVTAGVAFLGCMLVTLIMFYGGIAAMIVFMGLVVYLLIRSSKKFSDSEKGNKEDELFKLMMRSKDPEIVWDLLVKHVSRVQSDMTNFALEQYTRIFEGLSQRKISELRGSQNALRKEQEMLKKYRKKEILVMHRAPQELAMERNTWFHLGANSAQQYIYCLKRMLEPIKEHVDNNFNPLPQSYIEEFQPILNSIHQLMKQSAGFISTGRYSGYRDVMAEADRCKNDLSMLRRKHIDRMQQDRNSKNLQISIVYLNLIQETQELLSVMRHQLRATRKFIGAPGVSYSESE</sequence>
<dbReference type="EMBL" id="AP035785">
    <property type="protein sequence ID" value="BFO71880.1"/>
    <property type="molecule type" value="Genomic_DNA"/>
</dbReference>
<comment type="subcellular location">
    <subcellularLocation>
        <location evidence="1 6">Membrane</location>
        <topology evidence="1 6">Multi-pass membrane protein</topology>
    </subcellularLocation>
</comment>
<feature type="transmembrane region" description="Helical" evidence="6">
    <location>
        <begin position="148"/>
        <end position="171"/>
    </location>
</feature>
<protein>
    <recommendedName>
        <fullName evidence="6">Phosphate transporter</fullName>
    </recommendedName>
</protein>
<evidence type="ECO:0000256" key="3">
    <source>
        <dbReference type="ARBA" id="ARBA00022692"/>
    </source>
</evidence>
<feature type="transmembrane region" description="Helical" evidence="6">
    <location>
        <begin position="6"/>
        <end position="24"/>
    </location>
</feature>
<accession>A0AB33J0R6</accession>
<dbReference type="Pfam" id="PF01384">
    <property type="entry name" value="PHO4"/>
    <property type="match status" value="1"/>
</dbReference>
<dbReference type="InterPro" id="IPR001204">
    <property type="entry name" value="Phos_transporter"/>
</dbReference>
<organism evidence="7">
    <name type="scientific">Prevotella sp. GTC17253</name>
    <dbReference type="NCBI Taxonomy" id="3236793"/>
    <lineage>
        <taxon>Bacteria</taxon>
        <taxon>Pseudomonadati</taxon>
        <taxon>Bacteroidota</taxon>
        <taxon>Bacteroidia</taxon>
        <taxon>Bacteroidales</taxon>
        <taxon>Prevotellaceae</taxon>
        <taxon>Prevotella</taxon>
    </lineage>
</organism>
<dbReference type="GO" id="GO:0035435">
    <property type="term" value="P:phosphate ion transmembrane transport"/>
    <property type="evidence" value="ECO:0007669"/>
    <property type="project" value="TreeGrafter"/>
</dbReference>
<keyword evidence="2 6" id="KW-0813">Transport</keyword>
<evidence type="ECO:0000256" key="2">
    <source>
        <dbReference type="ARBA" id="ARBA00022448"/>
    </source>
</evidence>
<evidence type="ECO:0000256" key="1">
    <source>
        <dbReference type="ARBA" id="ARBA00004141"/>
    </source>
</evidence>
<proteinExistence type="inferred from homology"/>
<evidence type="ECO:0000313" key="7">
    <source>
        <dbReference type="EMBL" id="BFO71880.1"/>
    </source>
</evidence>
<keyword evidence="4 6" id="KW-1133">Transmembrane helix</keyword>
<feature type="transmembrane region" description="Helical" evidence="6">
    <location>
        <begin position="407"/>
        <end position="424"/>
    </location>
</feature>
<reference evidence="7" key="1">
    <citation type="submission" date="2024-07" db="EMBL/GenBank/DDBJ databases">
        <title>Complete genome sequence of Prevotella sp. YM-2024 GTC17253.</title>
        <authorList>
            <person name="Hayashi M."/>
            <person name="Muto Y."/>
            <person name="Tanaka K."/>
            <person name="Niwa H."/>
        </authorList>
    </citation>
    <scope>NUCLEOTIDE SEQUENCE</scope>
    <source>
        <strain evidence="7">GTC17253</strain>
    </source>
</reference>
<dbReference type="GO" id="GO:0005315">
    <property type="term" value="F:phosphate transmembrane transporter activity"/>
    <property type="evidence" value="ECO:0007669"/>
    <property type="project" value="InterPro"/>
</dbReference>
<feature type="transmembrane region" description="Helical" evidence="6">
    <location>
        <begin position="83"/>
        <end position="101"/>
    </location>
</feature>
<feature type="transmembrane region" description="Helical" evidence="6">
    <location>
        <begin position="251"/>
        <end position="269"/>
    </location>
</feature>
<feature type="transmembrane region" description="Helical" evidence="6">
    <location>
        <begin position="45"/>
        <end position="63"/>
    </location>
</feature>
<dbReference type="PANTHER" id="PTHR11101:SF16">
    <property type="entry name" value="PHOSPHATE TRANSPORTER"/>
    <property type="match status" value="1"/>
</dbReference>
<feature type="transmembrane region" description="Helical" evidence="6">
    <location>
        <begin position="460"/>
        <end position="477"/>
    </location>
</feature>
<name>A0AB33J0R6_9BACT</name>
<comment type="similarity">
    <text evidence="6">Belongs to the inorganic phosphate transporter (PiT) (TC 2.A.20) family.</text>
</comment>
<feature type="transmembrane region" description="Helical" evidence="6">
    <location>
        <begin position="224"/>
        <end position="244"/>
    </location>
</feature>
<feature type="transmembrane region" description="Helical" evidence="6">
    <location>
        <begin position="312"/>
        <end position="330"/>
    </location>
</feature>
<feature type="transmembrane region" description="Helical" evidence="6">
    <location>
        <begin position="183"/>
        <end position="204"/>
    </location>
</feature>
<feature type="transmembrane region" description="Helical" evidence="6">
    <location>
        <begin position="108"/>
        <end position="128"/>
    </location>
</feature>
<keyword evidence="6" id="KW-0592">Phosphate transport</keyword>
<evidence type="ECO:0000256" key="5">
    <source>
        <dbReference type="ARBA" id="ARBA00023136"/>
    </source>
</evidence>
<gene>
    <name evidence="7" type="ORF">GTC17253_18460</name>
</gene>
<evidence type="ECO:0000256" key="4">
    <source>
        <dbReference type="ARBA" id="ARBA00022989"/>
    </source>
</evidence>
<feature type="transmembrane region" description="Helical" evidence="6">
    <location>
        <begin position="483"/>
        <end position="505"/>
    </location>
</feature>
<dbReference type="PANTHER" id="PTHR11101">
    <property type="entry name" value="PHOSPHATE TRANSPORTER"/>
    <property type="match status" value="1"/>
</dbReference>
<keyword evidence="5 6" id="KW-0472">Membrane</keyword>